<evidence type="ECO:0000313" key="4">
    <source>
        <dbReference type="Proteomes" id="UP000580344"/>
    </source>
</evidence>
<feature type="chain" id="PRO_5045932542" evidence="1">
    <location>
        <begin position="24"/>
        <end position="370"/>
    </location>
</feature>
<dbReference type="PANTHER" id="PTHR43143">
    <property type="entry name" value="METALLOPHOSPHOESTERASE, CALCINEURIN SUPERFAMILY"/>
    <property type="match status" value="1"/>
</dbReference>
<feature type="signal peptide" evidence="1">
    <location>
        <begin position="1"/>
        <end position="23"/>
    </location>
</feature>
<protein>
    <submittedName>
        <fullName evidence="3">Serine/threonine protein phosphatase</fullName>
    </submittedName>
</protein>
<keyword evidence="1" id="KW-0732">Signal</keyword>
<evidence type="ECO:0000259" key="2">
    <source>
        <dbReference type="Pfam" id="PF00149"/>
    </source>
</evidence>
<evidence type="ECO:0000313" key="3">
    <source>
        <dbReference type="EMBL" id="NOJ75029.1"/>
    </source>
</evidence>
<sequence length="370" mass="42785">MKIRTIIKTNLLFIVCFGGSLTAQEKYQAPKLDNQKSWSIIMIPDIQNYTKFNQNQPILELMTRWIENNIESLNVKMVMCVGDLVEQNEIINNGHDGNQTAQKQWEAASKAFSYLDGKVPYIKATGNHDYTINREGKRWTRFDEFFPIDKNFLNRKAIVQNGVDEDEKATLANSAFELKNLNGKDFLFLTLEYAPRDYTLEWANKIVQLEQYKNHQIVMMTHAYMGRDDKRLTKDETWVIFEPYSIDNKIQKSSRIKLPHSNTGEQIWQKLVKSTPNMQLVLAGHISGEGYRMDKNDAGKSVHQILFDAQSMGGGHYGNGGDGWLRILEFYPDNKTVKIKTFSPLFGISPTTQQFAWKKDERNEYIITID</sequence>
<feature type="domain" description="Calcineurin-like phosphoesterase" evidence="2">
    <location>
        <begin position="61"/>
        <end position="239"/>
    </location>
</feature>
<dbReference type="Pfam" id="PF00149">
    <property type="entry name" value="Metallophos"/>
    <property type="match status" value="1"/>
</dbReference>
<dbReference type="InterPro" id="IPR029052">
    <property type="entry name" value="Metallo-depent_PP-like"/>
</dbReference>
<dbReference type="SUPFAM" id="SSF56300">
    <property type="entry name" value="Metallo-dependent phosphatases"/>
    <property type="match status" value="1"/>
</dbReference>
<dbReference type="InterPro" id="IPR004843">
    <property type="entry name" value="Calcineurin-like_PHP"/>
</dbReference>
<reference evidence="3 4" key="1">
    <citation type="submission" date="2020-05" db="EMBL/GenBank/DDBJ databases">
        <title>Tigecycline resistant gene in Empedobacter stercoris.</title>
        <authorList>
            <person name="Chen Y."/>
            <person name="Cheng Y."/>
            <person name="Zhou K."/>
        </authorList>
    </citation>
    <scope>NUCLEOTIDE SEQUENCE [LARGE SCALE GENOMIC DNA]</scope>
    <source>
        <strain evidence="3 4">ES202</strain>
    </source>
</reference>
<dbReference type="EMBL" id="JABFOQ010000005">
    <property type="protein sequence ID" value="NOJ75029.1"/>
    <property type="molecule type" value="Genomic_DNA"/>
</dbReference>
<dbReference type="Proteomes" id="UP000580344">
    <property type="component" value="Unassembled WGS sequence"/>
</dbReference>
<accession>A0ABX1WKH6</accession>
<dbReference type="InterPro" id="IPR051918">
    <property type="entry name" value="STPP_CPPED1"/>
</dbReference>
<dbReference type="RefSeq" id="WP_171622345.1">
    <property type="nucleotide sequence ID" value="NZ_JABFOQ010000005.1"/>
</dbReference>
<evidence type="ECO:0000256" key="1">
    <source>
        <dbReference type="SAM" id="SignalP"/>
    </source>
</evidence>
<name>A0ABX1WKH6_9FLAO</name>
<organism evidence="3 4">
    <name type="scientific">Empedobacter stercoris</name>
    <dbReference type="NCBI Taxonomy" id="1628248"/>
    <lineage>
        <taxon>Bacteria</taxon>
        <taxon>Pseudomonadati</taxon>
        <taxon>Bacteroidota</taxon>
        <taxon>Flavobacteriia</taxon>
        <taxon>Flavobacteriales</taxon>
        <taxon>Weeksellaceae</taxon>
        <taxon>Empedobacter</taxon>
    </lineage>
</organism>
<dbReference type="PANTHER" id="PTHR43143:SF5">
    <property type="entry name" value="SECRETED PROTEIN"/>
    <property type="match status" value="1"/>
</dbReference>
<gene>
    <name evidence="3" type="ORF">HMH06_04100</name>
</gene>
<proteinExistence type="predicted"/>
<dbReference type="Gene3D" id="3.60.21.10">
    <property type="match status" value="1"/>
</dbReference>
<keyword evidence="4" id="KW-1185">Reference proteome</keyword>
<comment type="caution">
    <text evidence="3">The sequence shown here is derived from an EMBL/GenBank/DDBJ whole genome shotgun (WGS) entry which is preliminary data.</text>
</comment>